<organism evidence="1 2">
    <name type="scientific">Caloramator proteoclasticus DSM 10124</name>
    <dbReference type="NCBI Taxonomy" id="1121262"/>
    <lineage>
        <taxon>Bacteria</taxon>
        <taxon>Bacillati</taxon>
        <taxon>Bacillota</taxon>
        <taxon>Clostridia</taxon>
        <taxon>Eubacteriales</taxon>
        <taxon>Clostridiaceae</taxon>
        <taxon>Caloramator</taxon>
    </lineage>
</organism>
<name>A0A1M4X523_9CLOT</name>
<dbReference type="AlphaFoldDB" id="A0A1M4X523"/>
<evidence type="ECO:0000313" key="1">
    <source>
        <dbReference type="EMBL" id="SHE88560.1"/>
    </source>
</evidence>
<dbReference type="Proteomes" id="UP000184423">
    <property type="component" value="Unassembled WGS sequence"/>
</dbReference>
<dbReference type="EMBL" id="FQVG01000021">
    <property type="protein sequence ID" value="SHE88560.1"/>
    <property type="molecule type" value="Genomic_DNA"/>
</dbReference>
<evidence type="ECO:0000313" key="2">
    <source>
        <dbReference type="Proteomes" id="UP000184423"/>
    </source>
</evidence>
<keyword evidence="2" id="KW-1185">Reference proteome</keyword>
<accession>A0A1M4X523</accession>
<reference evidence="2" key="1">
    <citation type="submission" date="2016-11" db="EMBL/GenBank/DDBJ databases">
        <authorList>
            <person name="Varghese N."/>
            <person name="Submissions S."/>
        </authorList>
    </citation>
    <scope>NUCLEOTIDE SEQUENCE [LARGE SCALE GENOMIC DNA]</scope>
    <source>
        <strain evidence="2">DSM 10124</strain>
    </source>
</reference>
<proteinExistence type="predicted"/>
<evidence type="ECO:0008006" key="3">
    <source>
        <dbReference type="Google" id="ProtNLM"/>
    </source>
</evidence>
<sequence length="112" mass="12876">MGDILKVYYDRMHDIVSLYFEMEDSEVCASYSEDTSEIKRDFDFDEAASLILDMVDIVDKNGKCIGFRVFNASKYYDENLLNSAEEEVLSEENVKLPKDKVIARVSKGQIIL</sequence>
<gene>
    <name evidence="1" type="ORF">SAMN02746091_01316</name>
</gene>
<protein>
    <recommendedName>
        <fullName evidence="3">DUF2283 domain-containing protein</fullName>
    </recommendedName>
</protein>